<dbReference type="RefSeq" id="WP_125942334.1">
    <property type="nucleotide sequence ID" value="NZ_PXZH01000001.1"/>
</dbReference>
<dbReference type="Gene3D" id="3.40.630.30">
    <property type="match status" value="1"/>
</dbReference>
<gene>
    <name evidence="2" type="ORF">C7P63_01205</name>
</gene>
<dbReference type="OrthoDB" id="9803772at2"/>
<dbReference type="Pfam" id="PF00583">
    <property type="entry name" value="Acetyltransf_1"/>
    <property type="match status" value="1"/>
</dbReference>
<organism evidence="2 3">
    <name type="scientific">Vagococcus humatus</name>
    <dbReference type="NCBI Taxonomy" id="1889241"/>
    <lineage>
        <taxon>Bacteria</taxon>
        <taxon>Bacillati</taxon>
        <taxon>Bacillota</taxon>
        <taxon>Bacilli</taxon>
        <taxon>Lactobacillales</taxon>
        <taxon>Enterococcaceae</taxon>
        <taxon>Vagococcus</taxon>
    </lineage>
</organism>
<dbReference type="PROSITE" id="PS51186">
    <property type="entry name" value="GNAT"/>
    <property type="match status" value="1"/>
</dbReference>
<dbReference type="AlphaFoldDB" id="A0A429Z7Q8"/>
<accession>A0A429Z7Q8</accession>
<evidence type="ECO:0000259" key="1">
    <source>
        <dbReference type="PROSITE" id="PS51186"/>
    </source>
</evidence>
<dbReference type="GO" id="GO:0016747">
    <property type="term" value="F:acyltransferase activity, transferring groups other than amino-acyl groups"/>
    <property type="evidence" value="ECO:0007669"/>
    <property type="project" value="InterPro"/>
</dbReference>
<proteinExistence type="predicted"/>
<sequence>MIYYQNNTLIIRPIKLQDAQAFEQAFRLQNWERKAQLFTDYYYEQSVQLRYVFVAEYLGKVAGYLTLVPLAQAGPFKDKWPELVDFNVLEAYQEKGIGSHLMEAAETFAKDLAPVVTLGVGLHVGYGAAQRLYAKRGYIPDGSGIWYHNQPLALNAPCYNDNDLVLYLAKSL</sequence>
<dbReference type="InterPro" id="IPR000182">
    <property type="entry name" value="GNAT_dom"/>
</dbReference>
<keyword evidence="3" id="KW-1185">Reference proteome</keyword>
<evidence type="ECO:0000313" key="2">
    <source>
        <dbReference type="EMBL" id="RST89724.1"/>
    </source>
</evidence>
<dbReference type="SUPFAM" id="SSF55729">
    <property type="entry name" value="Acyl-CoA N-acyltransferases (Nat)"/>
    <property type="match status" value="1"/>
</dbReference>
<name>A0A429Z7Q8_9ENTE</name>
<dbReference type="EMBL" id="PXZH01000001">
    <property type="protein sequence ID" value="RST89724.1"/>
    <property type="molecule type" value="Genomic_DNA"/>
</dbReference>
<comment type="caution">
    <text evidence="2">The sequence shown here is derived from an EMBL/GenBank/DDBJ whole genome shotgun (WGS) entry which is preliminary data.</text>
</comment>
<evidence type="ECO:0000313" key="3">
    <source>
        <dbReference type="Proteomes" id="UP000277864"/>
    </source>
</evidence>
<keyword evidence="2" id="KW-0808">Transferase</keyword>
<protein>
    <submittedName>
        <fullName evidence="2">GNAT family N-acetyltransferase</fullName>
    </submittedName>
</protein>
<dbReference type="InterPro" id="IPR016181">
    <property type="entry name" value="Acyl_CoA_acyltransferase"/>
</dbReference>
<dbReference type="Proteomes" id="UP000277864">
    <property type="component" value="Unassembled WGS sequence"/>
</dbReference>
<feature type="domain" description="N-acetyltransferase" evidence="1">
    <location>
        <begin position="9"/>
        <end position="157"/>
    </location>
</feature>
<dbReference type="CDD" id="cd04301">
    <property type="entry name" value="NAT_SF"/>
    <property type="match status" value="1"/>
</dbReference>
<reference evidence="2 3" key="1">
    <citation type="submission" date="2018-03" db="EMBL/GenBank/DDBJ databases">
        <authorList>
            <person name="Gulvik C.A."/>
        </authorList>
    </citation>
    <scope>NUCLEOTIDE SEQUENCE [LARGE SCALE GENOMIC DNA]</scope>
    <source>
        <strain evidence="2 3">JCM 31581</strain>
    </source>
</reference>